<accession>A0A7J5XDD8</accession>
<dbReference type="EMBL" id="JAAKFY010000025">
    <property type="protein sequence ID" value="KAF3835014.1"/>
    <property type="molecule type" value="Genomic_DNA"/>
</dbReference>
<protein>
    <submittedName>
        <fullName evidence="1">Uncharacterized protein</fullName>
    </submittedName>
</protein>
<evidence type="ECO:0000313" key="1">
    <source>
        <dbReference type="EMBL" id="KAF3835014.1"/>
    </source>
</evidence>
<gene>
    <name evidence="1" type="ORF">F7725_027572</name>
</gene>
<reference evidence="1 2" key="1">
    <citation type="submission" date="2020-03" db="EMBL/GenBank/DDBJ databases">
        <title>Dissostichus mawsoni Genome sequencing and assembly.</title>
        <authorList>
            <person name="Park H."/>
        </authorList>
    </citation>
    <scope>NUCLEOTIDE SEQUENCE [LARGE SCALE GENOMIC DNA]</scope>
    <source>
        <strain evidence="1">DM0001</strain>
        <tissue evidence="1">Muscle</tissue>
    </source>
</reference>
<evidence type="ECO:0000313" key="2">
    <source>
        <dbReference type="Proteomes" id="UP000518266"/>
    </source>
</evidence>
<comment type="caution">
    <text evidence="1">The sequence shown here is derived from an EMBL/GenBank/DDBJ whole genome shotgun (WGS) entry which is preliminary data.</text>
</comment>
<name>A0A7J5XDD8_DISMA</name>
<organism evidence="1 2">
    <name type="scientific">Dissostichus mawsoni</name>
    <name type="common">Antarctic cod</name>
    <dbReference type="NCBI Taxonomy" id="36200"/>
    <lineage>
        <taxon>Eukaryota</taxon>
        <taxon>Metazoa</taxon>
        <taxon>Chordata</taxon>
        <taxon>Craniata</taxon>
        <taxon>Vertebrata</taxon>
        <taxon>Euteleostomi</taxon>
        <taxon>Actinopterygii</taxon>
        <taxon>Neopterygii</taxon>
        <taxon>Teleostei</taxon>
        <taxon>Neoteleostei</taxon>
        <taxon>Acanthomorphata</taxon>
        <taxon>Eupercaria</taxon>
        <taxon>Perciformes</taxon>
        <taxon>Notothenioidei</taxon>
        <taxon>Nototheniidae</taxon>
        <taxon>Dissostichus</taxon>
    </lineage>
</organism>
<feature type="non-terminal residue" evidence="1">
    <location>
        <position position="94"/>
    </location>
</feature>
<dbReference type="Proteomes" id="UP000518266">
    <property type="component" value="Unassembled WGS sequence"/>
</dbReference>
<proteinExistence type="predicted"/>
<sequence length="94" mass="10375">MQRPLFVFTGKCAIRSLRTSSGGCDLLDGAPFGGLPSPEDGLLSIQQALSVLGSRCLKMVVLSWRSQALITARMMVCQKMYTYQRLDFMGLVQQ</sequence>
<dbReference type="AlphaFoldDB" id="A0A7J5XDD8"/>
<keyword evidence="2" id="KW-1185">Reference proteome</keyword>